<dbReference type="SUPFAM" id="SSF140383">
    <property type="entry name" value="BSD domain-like"/>
    <property type="match status" value="1"/>
</dbReference>
<dbReference type="InterPro" id="IPR035925">
    <property type="entry name" value="BSD_dom_sf"/>
</dbReference>
<sequence length="380" mass="43834">MDLHFDPLTNNNNNNGNDHNQQQQPSNIDETIAKAAEEVTSYFKKGWSSFSFSSIVETVKQKSDEIINIYKEDLQEFGQSIHQDSVNTLHVGGAGNENTVMASSPPRSQTNPSLTEMLSSKITSFIAEYPSPYDNGSSSNSNNNNNSHTPLSSSPQITTSFDEVNRSLTNIDDTLYLADKNHKEYQTFKENFQLANYRELVISALTGSDNNLIVVQRNYNRLVPSKVTEFDFWCRYFYQEHVVKNQQQRRAQLITEAIKNLDEDDENINWDDDEDEDDIVNEIKNQSIILEKEKNDKLKLTVAAVDILQNDDDDEIPLDQDDEEIYNEEEEIDNPQQEIDNQQQEQEQDTDSQQEQTTEETDNQQVTTEEEEKDKWFLIE</sequence>
<dbReference type="InterPro" id="IPR051494">
    <property type="entry name" value="BSD_domain-containing"/>
</dbReference>
<feature type="region of interest" description="Disordered" evidence="1">
    <location>
        <begin position="312"/>
        <end position="380"/>
    </location>
</feature>
<feature type="compositionally biased region" description="Low complexity" evidence="1">
    <location>
        <begin position="334"/>
        <end position="345"/>
    </location>
</feature>
<name>F4PQ24_CACFS</name>
<dbReference type="PANTHER" id="PTHR16019:SF5">
    <property type="entry name" value="BSD DOMAIN-CONTAINING PROTEIN 1"/>
    <property type="match status" value="1"/>
</dbReference>
<dbReference type="SMART" id="SM00751">
    <property type="entry name" value="BSD"/>
    <property type="match status" value="1"/>
</dbReference>
<feature type="compositionally biased region" description="Polar residues" evidence="1">
    <location>
        <begin position="96"/>
        <end position="114"/>
    </location>
</feature>
<dbReference type="InterPro" id="IPR005607">
    <property type="entry name" value="BSD_dom"/>
</dbReference>
<dbReference type="OrthoDB" id="73788at2759"/>
<feature type="compositionally biased region" description="Low complexity" evidence="1">
    <location>
        <begin position="133"/>
        <end position="155"/>
    </location>
</feature>
<dbReference type="KEGG" id="dfa:DFA_04615"/>
<evidence type="ECO:0000256" key="1">
    <source>
        <dbReference type="SAM" id="MobiDB-lite"/>
    </source>
</evidence>
<dbReference type="PANTHER" id="PTHR16019">
    <property type="entry name" value="SYNAPSE-ASSOCIATED PROTEIN"/>
    <property type="match status" value="1"/>
</dbReference>
<feature type="compositionally biased region" description="Acidic residues" evidence="1">
    <location>
        <begin position="312"/>
        <end position="333"/>
    </location>
</feature>
<feature type="region of interest" description="Disordered" evidence="1">
    <location>
        <begin position="1"/>
        <end position="25"/>
    </location>
</feature>
<dbReference type="Pfam" id="PF03909">
    <property type="entry name" value="BSD"/>
    <property type="match status" value="1"/>
</dbReference>
<gene>
    <name evidence="3" type="ORF">DFA_04615</name>
</gene>
<evidence type="ECO:0000259" key="2">
    <source>
        <dbReference type="PROSITE" id="PS50858"/>
    </source>
</evidence>
<feature type="region of interest" description="Disordered" evidence="1">
    <location>
        <begin position="133"/>
        <end position="157"/>
    </location>
</feature>
<dbReference type="GeneID" id="14874565"/>
<feature type="compositionally biased region" description="Acidic residues" evidence="1">
    <location>
        <begin position="346"/>
        <end position="372"/>
    </location>
</feature>
<dbReference type="RefSeq" id="XP_004360338.1">
    <property type="nucleotide sequence ID" value="XM_004360281.1"/>
</dbReference>
<evidence type="ECO:0000313" key="3">
    <source>
        <dbReference type="EMBL" id="EGG22487.1"/>
    </source>
</evidence>
<reference evidence="4" key="1">
    <citation type="journal article" date="2011" name="Genome Res.">
        <title>Phylogeny-wide analysis of social amoeba genomes highlights ancient origins for complex intercellular communication.</title>
        <authorList>
            <person name="Heidel A.J."/>
            <person name="Lawal H.M."/>
            <person name="Felder M."/>
            <person name="Schilde C."/>
            <person name="Helps N.R."/>
            <person name="Tunggal B."/>
            <person name="Rivero F."/>
            <person name="John U."/>
            <person name="Schleicher M."/>
            <person name="Eichinger L."/>
            <person name="Platzer M."/>
            <person name="Noegel A.A."/>
            <person name="Schaap P."/>
            <person name="Gloeckner G."/>
        </authorList>
    </citation>
    <scope>NUCLEOTIDE SEQUENCE [LARGE SCALE GENOMIC DNA]</scope>
    <source>
        <strain evidence="4">SH3</strain>
    </source>
</reference>
<feature type="domain" description="BSD" evidence="2">
    <location>
        <begin position="188"/>
        <end position="244"/>
    </location>
</feature>
<feature type="region of interest" description="Disordered" evidence="1">
    <location>
        <begin position="92"/>
        <end position="114"/>
    </location>
</feature>
<dbReference type="AlphaFoldDB" id="F4PQ24"/>
<dbReference type="Proteomes" id="UP000007797">
    <property type="component" value="Unassembled WGS sequence"/>
</dbReference>
<keyword evidence="4" id="KW-1185">Reference proteome</keyword>
<evidence type="ECO:0000313" key="4">
    <source>
        <dbReference type="Proteomes" id="UP000007797"/>
    </source>
</evidence>
<proteinExistence type="predicted"/>
<dbReference type="EMBL" id="GL883009">
    <property type="protein sequence ID" value="EGG22487.1"/>
    <property type="molecule type" value="Genomic_DNA"/>
</dbReference>
<protein>
    <recommendedName>
        <fullName evidence="2">BSD domain-containing protein</fullName>
    </recommendedName>
</protein>
<dbReference type="PROSITE" id="PS50858">
    <property type="entry name" value="BSD"/>
    <property type="match status" value="1"/>
</dbReference>
<organism evidence="3 4">
    <name type="scientific">Cavenderia fasciculata</name>
    <name type="common">Slime mold</name>
    <name type="synonym">Dictyostelium fasciculatum</name>
    <dbReference type="NCBI Taxonomy" id="261658"/>
    <lineage>
        <taxon>Eukaryota</taxon>
        <taxon>Amoebozoa</taxon>
        <taxon>Evosea</taxon>
        <taxon>Eumycetozoa</taxon>
        <taxon>Dictyostelia</taxon>
        <taxon>Acytosteliales</taxon>
        <taxon>Cavenderiaceae</taxon>
        <taxon>Cavenderia</taxon>
    </lineage>
</organism>
<dbReference type="Gene3D" id="1.10.3970.10">
    <property type="entry name" value="BSD domain"/>
    <property type="match status" value="1"/>
</dbReference>
<feature type="compositionally biased region" description="Low complexity" evidence="1">
    <location>
        <begin position="10"/>
        <end position="24"/>
    </location>
</feature>
<dbReference type="GO" id="GO:0005737">
    <property type="term" value="C:cytoplasm"/>
    <property type="evidence" value="ECO:0007669"/>
    <property type="project" value="TreeGrafter"/>
</dbReference>
<accession>F4PQ24</accession>
<dbReference type="OMA" id="SMVDKKE"/>